<protein>
    <recommendedName>
        <fullName evidence="1">SAP domain-containing protein</fullName>
    </recommendedName>
</protein>
<reference evidence="2" key="1">
    <citation type="submission" date="2023-06" db="EMBL/GenBank/DDBJ databases">
        <title>Survivors Of The Sea: Transcriptome response of Skeletonema marinoi to long-term dormancy.</title>
        <authorList>
            <person name="Pinder M.I.M."/>
            <person name="Kourtchenko O."/>
            <person name="Robertson E.K."/>
            <person name="Larsson T."/>
            <person name="Maumus F."/>
            <person name="Osuna-Cruz C.M."/>
            <person name="Vancaester E."/>
            <person name="Stenow R."/>
            <person name="Vandepoele K."/>
            <person name="Ploug H."/>
            <person name="Bruchert V."/>
            <person name="Godhe A."/>
            <person name="Topel M."/>
        </authorList>
    </citation>
    <scope>NUCLEOTIDE SEQUENCE</scope>
    <source>
        <strain evidence="2">R05AC</strain>
    </source>
</reference>
<gene>
    <name evidence="2" type="ORF">QTG54_005987</name>
</gene>
<dbReference type="AlphaFoldDB" id="A0AAD9DD92"/>
<dbReference type="InterPro" id="IPR036361">
    <property type="entry name" value="SAP_dom_sf"/>
</dbReference>
<evidence type="ECO:0000259" key="1">
    <source>
        <dbReference type="PROSITE" id="PS50800"/>
    </source>
</evidence>
<keyword evidence="3" id="KW-1185">Reference proteome</keyword>
<feature type="domain" description="SAP" evidence="1">
    <location>
        <begin position="1"/>
        <end position="34"/>
    </location>
</feature>
<proteinExistence type="predicted"/>
<dbReference type="PROSITE" id="PS50800">
    <property type="entry name" value="SAP"/>
    <property type="match status" value="1"/>
</dbReference>
<evidence type="ECO:0000313" key="2">
    <source>
        <dbReference type="EMBL" id="KAK1743366.1"/>
    </source>
</evidence>
<dbReference type="Proteomes" id="UP001224775">
    <property type="component" value="Unassembled WGS sequence"/>
</dbReference>
<sequence length="222" mass="25863">MNKKQKQLRQLLEKRGLKTGGNKADMVDRLLGREVTKKRKVAWKKSRGRALLKKLSLDKKSYVHGKTAEEVHKSHEWFEEFPLDKFKEYFTDMLASKHDKTVFCGGNKDTAASDRDKSSLFFKIPVDKKAVGDSAYEGMPEKVLVRREGHSKETTDFINAALARQENYHSRLKSYDILRCRFRHGKSTENKMVLHKMATEMVAVIVQYDLRYRPLCETDNYI</sequence>
<dbReference type="EMBL" id="JATAAI010000009">
    <property type="protein sequence ID" value="KAK1743366.1"/>
    <property type="molecule type" value="Genomic_DNA"/>
</dbReference>
<comment type="caution">
    <text evidence="2">The sequence shown here is derived from an EMBL/GenBank/DDBJ whole genome shotgun (WGS) entry which is preliminary data.</text>
</comment>
<evidence type="ECO:0000313" key="3">
    <source>
        <dbReference type="Proteomes" id="UP001224775"/>
    </source>
</evidence>
<dbReference type="Pfam" id="PF02037">
    <property type="entry name" value="SAP"/>
    <property type="match status" value="1"/>
</dbReference>
<accession>A0AAD9DD92</accession>
<dbReference type="InterPro" id="IPR003034">
    <property type="entry name" value="SAP_dom"/>
</dbReference>
<dbReference type="Gene3D" id="1.10.720.30">
    <property type="entry name" value="SAP domain"/>
    <property type="match status" value="1"/>
</dbReference>
<name>A0AAD9DD92_9STRA</name>
<organism evidence="2 3">
    <name type="scientific">Skeletonema marinoi</name>
    <dbReference type="NCBI Taxonomy" id="267567"/>
    <lineage>
        <taxon>Eukaryota</taxon>
        <taxon>Sar</taxon>
        <taxon>Stramenopiles</taxon>
        <taxon>Ochrophyta</taxon>
        <taxon>Bacillariophyta</taxon>
        <taxon>Coscinodiscophyceae</taxon>
        <taxon>Thalassiosirophycidae</taxon>
        <taxon>Thalassiosirales</taxon>
        <taxon>Skeletonemataceae</taxon>
        <taxon>Skeletonema</taxon>
        <taxon>Skeletonema marinoi-dohrnii complex</taxon>
    </lineage>
</organism>
<dbReference type="SMART" id="SM00513">
    <property type="entry name" value="SAP"/>
    <property type="match status" value="1"/>
</dbReference>
<dbReference type="SUPFAM" id="SSF68906">
    <property type="entry name" value="SAP domain"/>
    <property type="match status" value="1"/>
</dbReference>